<evidence type="ECO:0000256" key="1">
    <source>
        <dbReference type="ARBA" id="ARBA00004613"/>
    </source>
</evidence>
<reference evidence="3 4" key="1">
    <citation type="submission" date="2023-08" db="EMBL/GenBank/DDBJ databases">
        <authorList>
            <person name="Park J.-S."/>
        </authorList>
    </citation>
    <scope>NUCLEOTIDE SEQUENCE [LARGE SCALE GENOMIC DNA]</scope>
    <source>
        <strain evidence="3 4">2205BS29-5</strain>
    </source>
</reference>
<evidence type="ECO:0000313" key="4">
    <source>
        <dbReference type="Proteomes" id="UP001224997"/>
    </source>
</evidence>
<sequence>MLDNTDLLLRIFAPTLDDAIARTATVSIDDRRIEFDNARFLDLSGDPYFVVAAQLDVTGATLSYRVIDRPGRFLDVDDDTGFNGYAMTFLGLRNDPSRSIHSVEVIAGSNTLDIPLANLSYDRDTIFVNVDGLPYAAGAGVAARIGFRVAGTGRDDLRRGAEGNDLLLGKRGDDRLTGAAGDDLLRGGQGDDALLGGAGNDRLEGAAGRDRLDSGSGRDLLTGGAAADVFVFSGRFGADTIRDFDPGQRGERIDLSGVRAIDGFGDLRADHLVQRGDDAVILAGRGNAIRLEDVDIADLSAGDFLF</sequence>
<dbReference type="Proteomes" id="UP001224997">
    <property type="component" value="Unassembled WGS sequence"/>
</dbReference>
<dbReference type="Gene3D" id="2.150.10.10">
    <property type="entry name" value="Serralysin-like metalloprotease, C-terminal"/>
    <property type="match status" value="2"/>
</dbReference>
<dbReference type="InterPro" id="IPR011049">
    <property type="entry name" value="Serralysin-like_metalloprot_C"/>
</dbReference>
<organism evidence="3 4">
    <name type="scientific">Paracoccus spongiarum</name>
    <dbReference type="NCBI Taxonomy" id="3064387"/>
    <lineage>
        <taxon>Bacteria</taxon>
        <taxon>Pseudomonadati</taxon>
        <taxon>Pseudomonadota</taxon>
        <taxon>Alphaproteobacteria</taxon>
        <taxon>Rhodobacterales</taxon>
        <taxon>Paracoccaceae</taxon>
        <taxon>Paracoccus</taxon>
    </lineage>
</organism>
<evidence type="ECO:0000256" key="2">
    <source>
        <dbReference type="ARBA" id="ARBA00022525"/>
    </source>
</evidence>
<keyword evidence="2" id="KW-0964">Secreted</keyword>
<comment type="subcellular location">
    <subcellularLocation>
        <location evidence="1">Secreted</location>
    </subcellularLocation>
</comment>
<dbReference type="PANTHER" id="PTHR38340:SF1">
    <property type="entry name" value="S-LAYER PROTEIN"/>
    <property type="match status" value="1"/>
</dbReference>
<gene>
    <name evidence="3" type="ORF">Q5Y72_15475</name>
</gene>
<dbReference type="RefSeq" id="WP_305964328.1">
    <property type="nucleotide sequence ID" value="NZ_JAVAMQ010000017.1"/>
</dbReference>
<dbReference type="PRINTS" id="PR00313">
    <property type="entry name" value="CABNDNGRPT"/>
</dbReference>
<dbReference type="PANTHER" id="PTHR38340">
    <property type="entry name" value="S-LAYER PROTEIN"/>
    <property type="match status" value="1"/>
</dbReference>
<dbReference type="Pfam" id="PF00353">
    <property type="entry name" value="HemolysinCabind"/>
    <property type="match status" value="2"/>
</dbReference>
<dbReference type="SUPFAM" id="SSF51120">
    <property type="entry name" value="beta-Roll"/>
    <property type="match status" value="1"/>
</dbReference>
<dbReference type="InterPro" id="IPR018511">
    <property type="entry name" value="Hemolysin-typ_Ca-bd_CS"/>
</dbReference>
<evidence type="ECO:0008006" key="5">
    <source>
        <dbReference type="Google" id="ProtNLM"/>
    </source>
</evidence>
<proteinExistence type="predicted"/>
<comment type="caution">
    <text evidence="3">The sequence shown here is derived from an EMBL/GenBank/DDBJ whole genome shotgun (WGS) entry which is preliminary data.</text>
</comment>
<dbReference type="InterPro" id="IPR050557">
    <property type="entry name" value="RTX_toxin/Mannuronan_C5-epim"/>
</dbReference>
<keyword evidence="4" id="KW-1185">Reference proteome</keyword>
<protein>
    <recommendedName>
        <fullName evidence="5">Calcium-binding protein</fullName>
    </recommendedName>
</protein>
<evidence type="ECO:0000313" key="3">
    <source>
        <dbReference type="EMBL" id="MDP5308483.1"/>
    </source>
</evidence>
<dbReference type="EMBL" id="JAVAMQ010000017">
    <property type="protein sequence ID" value="MDP5308483.1"/>
    <property type="molecule type" value="Genomic_DNA"/>
</dbReference>
<name>A0ABT9JF88_9RHOB</name>
<dbReference type="InterPro" id="IPR001343">
    <property type="entry name" value="Hemolysn_Ca-bd"/>
</dbReference>
<accession>A0ABT9JF88</accession>
<dbReference type="PROSITE" id="PS00330">
    <property type="entry name" value="HEMOLYSIN_CALCIUM"/>
    <property type="match status" value="2"/>
</dbReference>